<evidence type="ECO:0000313" key="5">
    <source>
        <dbReference type="Proteomes" id="UP001140513"/>
    </source>
</evidence>
<name>A0A9W9C9X0_9PLEO</name>
<comment type="caution">
    <text evidence="4">The sequence shown here is derived from an EMBL/GenBank/DDBJ whole genome shotgun (WGS) entry which is preliminary data.</text>
</comment>
<keyword evidence="5" id="KW-1185">Reference proteome</keyword>
<dbReference type="AlphaFoldDB" id="A0A9W9C9X0"/>
<dbReference type="EMBL" id="JAPEUX010000005">
    <property type="protein sequence ID" value="KAJ4352524.1"/>
    <property type="molecule type" value="Genomic_DNA"/>
</dbReference>
<dbReference type="Pfam" id="PF13374">
    <property type="entry name" value="TPR_10"/>
    <property type="match status" value="2"/>
</dbReference>
<dbReference type="InterPro" id="IPR019734">
    <property type="entry name" value="TPR_rpt"/>
</dbReference>
<feature type="repeat" description="TPR" evidence="1">
    <location>
        <begin position="428"/>
        <end position="461"/>
    </location>
</feature>
<feature type="repeat" description="TPR" evidence="1">
    <location>
        <begin position="386"/>
        <end position="419"/>
    </location>
</feature>
<organism evidence="4 5">
    <name type="scientific">Didymosphaeria variabile</name>
    <dbReference type="NCBI Taxonomy" id="1932322"/>
    <lineage>
        <taxon>Eukaryota</taxon>
        <taxon>Fungi</taxon>
        <taxon>Dikarya</taxon>
        <taxon>Ascomycota</taxon>
        <taxon>Pezizomycotina</taxon>
        <taxon>Dothideomycetes</taxon>
        <taxon>Pleosporomycetidae</taxon>
        <taxon>Pleosporales</taxon>
        <taxon>Massarineae</taxon>
        <taxon>Didymosphaeriaceae</taxon>
        <taxon>Didymosphaeria</taxon>
    </lineage>
</organism>
<reference evidence="4" key="1">
    <citation type="submission" date="2022-10" db="EMBL/GenBank/DDBJ databases">
        <title>Tapping the CABI collections for fungal endophytes: first genome assemblies for Collariella, Neodidymelliopsis, Ascochyta clinopodiicola, Didymella pomorum, Didymosphaeria variabile, Neocosmospora piperis and Neocucurbitaria cava.</title>
        <authorList>
            <person name="Hill R."/>
        </authorList>
    </citation>
    <scope>NUCLEOTIDE SEQUENCE</scope>
    <source>
        <strain evidence="4">IMI 356815</strain>
    </source>
</reference>
<keyword evidence="1" id="KW-0802">TPR repeat</keyword>
<evidence type="ECO:0000313" key="4">
    <source>
        <dbReference type="EMBL" id="KAJ4352524.1"/>
    </source>
</evidence>
<gene>
    <name evidence="4" type="ORF">N0V89_007873</name>
</gene>
<protein>
    <recommendedName>
        <fullName evidence="3">DUF7779 domain-containing protein</fullName>
    </recommendedName>
</protein>
<feature type="region of interest" description="Disordered" evidence="2">
    <location>
        <begin position="683"/>
        <end position="702"/>
    </location>
</feature>
<dbReference type="Gene3D" id="1.25.40.10">
    <property type="entry name" value="Tetratricopeptide repeat domain"/>
    <property type="match status" value="2"/>
</dbReference>
<dbReference type="InterPro" id="IPR056681">
    <property type="entry name" value="DUF7779"/>
</dbReference>
<dbReference type="PROSITE" id="PS50005">
    <property type="entry name" value="TPR"/>
    <property type="match status" value="3"/>
</dbReference>
<dbReference type="InterPro" id="IPR011990">
    <property type="entry name" value="TPR-like_helical_dom_sf"/>
</dbReference>
<sequence>MIAEATKMSGWDDPKADILRLVYNWLSHNRNRHWLMIVDNADDESVFFKSRAASISDEPEDLPILSDFLPQSPNGSILFTSRNRDVAYKLTGDFDSIIEVNPMSEDDALALLRKKLGSIARQDEATELIHALDSMPLALTQAAAFIKQRKPRMSISKYTEQIRRSDDNRAWLLEKDVGDIRRDSRASNSIMATWHISFEYIRQKWPTAARLLSLMSLFDRQGIPESLLQGRYARRKDDDADLTDVGNNADFDDDIQTLTSFSLVEMSVDGREFEMHRLVQFSTKKWLELKNELELWNETYVTLMDKNYPKGKYENWPTCQMLFPHAEAVLNNKPTEAGALKAWASVLHKAALYAKEMGQYSKARDMGSHALQVREAVLGGEHKDTLSSFNNIGNVLFNQGRYDEAEEMHERALEGRKRVLGVEHQDTINSFNNIGNVLFNQGRYDEAEEMHERVLEGRKRVLGVEHQDTINSFNNIGNVLFNQGRYDEAEEMHKRALEGRKRVLGVEHPDTLQSLNNLGTVLELQGRYNEAEAMHKRALEGKKRVLGVEHPDTLRGLSSLGIVLRRQGRYNEAEAMHKRALEGEKRVLGESHPNTLVSMGNLALTYLAQGHCKDAEALQVQVLEKQKMKLGADHPSTLVTMHDHALTLRDLRRTNDALSLMENCYELKLRVLGDQHPRTLNSRKRLERWRGKDVQPTKQNDS</sequence>
<dbReference type="SMART" id="SM00028">
    <property type="entry name" value="TPR"/>
    <property type="match status" value="6"/>
</dbReference>
<dbReference type="Pfam" id="PF25000">
    <property type="entry name" value="DUF7779"/>
    <property type="match status" value="1"/>
</dbReference>
<evidence type="ECO:0000256" key="2">
    <source>
        <dbReference type="SAM" id="MobiDB-lite"/>
    </source>
</evidence>
<dbReference type="RefSeq" id="XP_056070880.1">
    <property type="nucleotide sequence ID" value="XM_056216633.1"/>
</dbReference>
<dbReference type="OrthoDB" id="20872at2759"/>
<evidence type="ECO:0000256" key="1">
    <source>
        <dbReference type="PROSITE-ProRule" id="PRU00339"/>
    </source>
</evidence>
<dbReference type="InterPro" id="IPR027417">
    <property type="entry name" value="P-loop_NTPase"/>
</dbReference>
<feature type="repeat" description="TPR" evidence="1">
    <location>
        <begin position="470"/>
        <end position="503"/>
    </location>
</feature>
<dbReference type="PANTHER" id="PTHR46082:SF6">
    <property type="entry name" value="AAA+ ATPASE DOMAIN-CONTAINING PROTEIN-RELATED"/>
    <property type="match status" value="1"/>
</dbReference>
<feature type="domain" description="DUF7779" evidence="3">
    <location>
        <begin position="206"/>
        <end position="285"/>
    </location>
</feature>
<dbReference type="InterPro" id="IPR053137">
    <property type="entry name" value="NLR-like"/>
</dbReference>
<dbReference type="SUPFAM" id="SSF48452">
    <property type="entry name" value="TPR-like"/>
    <property type="match status" value="2"/>
</dbReference>
<accession>A0A9W9C9X0</accession>
<feature type="compositionally biased region" description="Basic and acidic residues" evidence="2">
    <location>
        <begin position="688"/>
        <end position="702"/>
    </location>
</feature>
<dbReference type="Gene3D" id="3.40.50.300">
    <property type="entry name" value="P-loop containing nucleotide triphosphate hydrolases"/>
    <property type="match status" value="1"/>
</dbReference>
<evidence type="ECO:0000259" key="3">
    <source>
        <dbReference type="Pfam" id="PF25000"/>
    </source>
</evidence>
<dbReference type="PANTHER" id="PTHR46082">
    <property type="entry name" value="ATP/GTP-BINDING PROTEIN-RELATED"/>
    <property type="match status" value="1"/>
</dbReference>
<dbReference type="Proteomes" id="UP001140513">
    <property type="component" value="Unassembled WGS sequence"/>
</dbReference>
<dbReference type="NCBIfam" id="NF040586">
    <property type="entry name" value="FxSxx_TPR"/>
    <property type="match status" value="1"/>
</dbReference>
<proteinExistence type="predicted"/>
<dbReference type="Pfam" id="PF13424">
    <property type="entry name" value="TPR_12"/>
    <property type="match status" value="3"/>
</dbReference>
<dbReference type="SUPFAM" id="SSF52540">
    <property type="entry name" value="P-loop containing nucleoside triphosphate hydrolases"/>
    <property type="match status" value="1"/>
</dbReference>
<dbReference type="GeneID" id="80911403"/>